<name>A0ACC3ZLC5_COLTU</name>
<keyword evidence="2" id="KW-1185">Reference proteome</keyword>
<organism evidence="1 2">
    <name type="scientific">Colletotrichum truncatum</name>
    <name type="common">Anthracnose fungus</name>
    <name type="synonym">Colletotrichum capsici</name>
    <dbReference type="NCBI Taxonomy" id="5467"/>
    <lineage>
        <taxon>Eukaryota</taxon>
        <taxon>Fungi</taxon>
        <taxon>Dikarya</taxon>
        <taxon>Ascomycota</taxon>
        <taxon>Pezizomycotina</taxon>
        <taxon>Sordariomycetes</taxon>
        <taxon>Hypocreomycetidae</taxon>
        <taxon>Glomerellales</taxon>
        <taxon>Glomerellaceae</taxon>
        <taxon>Colletotrichum</taxon>
        <taxon>Colletotrichum truncatum species complex</taxon>
    </lineage>
</organism>
<accession>A0ACC3ZLC5</accession>
<gene>
    <name evidence="1" type="ORF">CTRU02_202783</name>
</gene>
<protein>
    <submittedName>
        <fullName evidence="1">C6 zinc finger domain-containing protein</fullName>
    </submittedName>
</protein>
<dbReference type="EMBL" id="VUJX02000001">
    <property type="protein sequence ID" value="KAL0944896.1"/>
    <property type="molecule type" value="Genomic_DNA"/>
</dbReference>
<comment type="caution">
    <text evidence="1">The sequence shown here is derived from an EMBL/GenBank/DDBJ whole genome shotgun (WGS) entry which is preliminary data.</text>
</comment>
<evidence type="ECO:0000313" key="1">
    <source>
        <dbReference type="EMBL" id="KAL0944896.1"/>
    </source>
</evidence>
<reference evidence="1 2" key="1">
    <citation type="journal article" date="2020" name="Phytopathology">
        <title>Genome Sequence Resources of Colletotrichum truncatum, C. plurivorum, C. musicola, and C. sojae: Four Species Pathogenic to Soybean (Glycine max).</title>
        <authorList>
            <person name="Rogerio F."/>
            <person name="Boufleur T.R."/>
            <person name="Ciampi-Guillardi M."/>
            <person name="Sukno S.A."/>
            <person name="Thon M.R."/>
            <person name="Massola Junior N.S."/>
            <person name="Baroncelli R."/>
        </authorList>
    </citation>
    <scope>NUCLEOTIDE SEQUENCE [LARGE SCALE GENOMIC DNA]</scope>
    <source>
        <strain evidence="1 2">CMES1059</strain>
    </source>
</reference>
<dbReference type="Proteomes" id="UP000805649">
    <property type="component" value="Unassembled WGS sequence"/>
</dbReference>
<sequence length="751" mass="83806">MRGMREETPRHGAPASGPATLALPEPIIESFQSLPTPRHSAPSTVRAPNTESSSPKFLTAPENLSGGHPCLADFGLWQQVIEPLSTQAQQPSPVAAAGIGSVRADTASTPGSCPESSSTVNSLVSRVKYLEKQLSDLMVRGDDRDEPAVQGPSDMRDMREGLKYSRGCVSKTRFFGQSHFMNAADMLCRLVSFAKKFEAEKTTHLYQSLEKCKNLGRLIKSRRTPAFNTITIGKSMPSRAVADSLIDAYLRTFESVQRIIHIPTFKADYERYWENPSETNDAYVVLIQLCMAIGATFHDERFTLRTLAIQWFWEGMFWLMTPCEKSRMTVTGLQIRCLMHYLRQTANVGCDLSWIGAGSLLRTAMYMGMHRDPKWLVKMSPYRAEIRRRIWATILEIVLQTSIDAGGAPLISTRDYDTEPPANLDDDQLVEGADSVIPVPKADGTPTQMTVPLALLATFPVRLAVITRTNHFRSDTIYEETLRYSNELNASLQKMMTTLKSHPTISQFALRYVLVMTYRLFFALHQPIIPQALRNPIYYFSRKVSVDTALRISEASFLTPEKPGSGITAKPSTVSELDFWRLTVNGAGAYRSVSFQSVMTIGLELIHQKEEELEHGSFMSINNPDMRGILDAVADWSRLRIQSGETNIKGHALSVLLVAHLDVLEKGINDDSIDSYFEKACEDRVLECHALLLEVAGDDVSEEGITAPDIHDLDLDFYNGVDMLGDLDWDNMDNGGFISNLNFGNIDMLFA</sequence>
<evidence type="ECO:0000313" key="2">
    <source>
        <dbReference type="Proteomes" id="UP000805649"/>
    </source>
</evidence>
<proteinExistence type="predicted"/>